<dbReference type="EMBL" id="PUEC01000046">
    <property type="protein sequence ID" value="PWB00330.1"/>
    <property type="molecule type" value="Genomic_DNA"/>
</dbReference>
<evidence type="ECO:0000313" key="1">
    <source>
        <dbReference type="EMBL" id="PWB00330.1"/>
    </source>
</evidence>
<name>A0A2V1IIQ6_9BACT</name>
<comment type="caution">
    <text evidence="1">The sequence shown here is derived from an EMBL/GenBank/DDBJ whole genome shotgun (WGS) entry which is preliminary data.</text>
</comment>
<dbReference type="Pfam" id="PF21983">
    <property type="entry name" value="NikA-like"/>
    <property type="match status" value="1"/>
</dbReference>
<protein>
    <submittedName>
        <fullName evidence="1">Plasmid mobilization relaxosome protein MobC</fullName>
    </submittedName>
</protein>
<accession>A0A2V1IIQ6</accession>
<dbReference type="InterPro" id="IPR053842">
    <property type="entry name" value="NikA-like"/>
</dbReference>
<organism evidence="1 2">
    <name type="scientific">Duncaniella muris</name>
    <dbReference type="NCBI Taxonomy" id="2094150"/>
    <lineage>
        <taxon>Bacteria</taxon>
        <taxon>Pseudomonadati</taxon>
        <taxon>Bacteroidota</taxon>
        <taxon>Bacteroidia</taxon>
        <taxon>Bacteroidales</taxon>
        <taxon>Muribaculaceae</taxon>
        <taxon>Duncaniella</taxon>
    </lineage>
</organism>
<dbReference type="AlphaFoldDB" id="A0A2V1IIQ6"/>
<dbReference type="RefSeq" id="WP_107033372.1">
    <property type="nucleotide sequence ID" value="NZ_PUEC01000046.1"/>
</dbReference>
<sequence length="121" mass="13923">MTFTRRKKAPPGATEKSGKSYVVSVRLNEEQYQTVQENCRKSGRKMSDFWRHALLNAKVTTIATPEDMSILRQIGSMANNLNQLAKKANEAGFKLVEWSLKGLSKEIKTLYTRLSYDWRHN</sequence>
<dbReference type="GeneID" id="82527260"/>
<proteinExistence type="predicted"/>
<evidence type="ECO:0000313" key="2">
    <source>
        <dbReference type="Proteomes" id="UP000244905"/>
    </source>
</evidence>
<keyword evidence="2" id="KW-1185">Reference proteome</keyword>
<reference evidence="2" key="1">
    <citation type="submission" date="2018-02" db="EMBL/GenBank/DDBJ databases">
        <authorList>
            <person name="Clavel T."/>
            <person name="Strowig T."/>
        </authorList>
    </citation>
    <scope>NUCLEOTIDE SEQUENCE [LARGE SCALE GENOMIC DNA]</scope>
    <source>
        <strain evidence="2">DSM 103720</strain>
    </source>
</reference>
<gene>
    <name evidence="1" type="ORF">C5O23_13130</name>
</gene>
<dbReference type="Proteomes" id="UP000244905">
    <property type="component" value="Unassembled WGS sequence"/>
</dbReference>